<feature type="domain" description="DUF4365" evidence="1">
    <location>
        <begin position="15"/>
        <end position="159"/>
    </location>
</feature>
<protein>
    <recommendedName>
        <fullName evidence="1">DUF4365 domain-containing protein</fullName>
    </recommendedName>
</protein>
<evidence type="ECO:0000313" key="2">
    <source>
        <dbReference type="EMBL" id="SFI93231.1"/>
    </source>
</evidence>
<sequence>MLLMLLTPTLREEAVTKAYVKALAARLGYVASEQDFDVDGVDIQLRDGGDMLPTLDIQLKGTVNLPADDDGVIKYPLKQRNYDLLIGNTIVPRILVLCGLERCSEEWIVCGDESLLIKQKAYWMSLNGFPQTSNTTSTTISIPSSQRFNEISLPLIMNRIRKRQVL</sequence>
<name>A0A1I3M8C2_9RHOB</name>
<accession>A0A1I3M8C2</accession>
<evidence type="ECO:0000313" key="3">
    <source>
        <dbReference type="Proteomes" id="UP000199110"/>
    </source>
</evidence>
<dbReference type="AlphaFoldDB" id="A0A1I3M8C2"/>
<dbReference type="STRING" id="390807.SAMN04488095_1767"/>
<dbReference type="Proteomes" id="UP000199110">
    <property type="component" value="Unassembled WGS sequence"/>
</dbReference>
<keyword evidence="3" id="KW-1185">Reference proteome</keyword>
<evidence type="ECO:0000259" key="1">
    <source>
        <dbReference type="Pfam" id="PF14280"/>
    </source>
</evidence>
<dbReference type="Pfam" id="PF14280">
    <property type="entry name" value="DUF4365"/>
    <property type="match status" value="1"/>
</dbReference>
<reference evidence="2 3" key="1">
    <citation type="submission" date="2016-10" db="EMBL/GenBank/DDBJ databases">
        <authorList>
            <person name="de Groot N.N."/>
        </authorList>
    </citation>
    <scope>NUCLEOTIDE SEQUENCE [LARGE SCALE GENOMIC DNA]</scope>
    <source>
        <strain evidence="2 3">DSM 19073</strain>
    </source>
</reference>
<dbReference type="EMBL" id="FORA01000002">
    <property type="protein sequence ID" value="SFI93231.1"/>
    <property type="molecule type" value="Genomic_DNA"/>
</dbReference>
<organism evidence="2 3">
    <name type="scientific">Jannaschia pohangensis</name>
    <dbReference type="NCBI Taxonomy" id="390807"/>
    <lineage>
        <taxon>Bacteria</taxon>
        <taxon>Pseudomonadati</taxon>
        <taxon>Pseudomonadota</taxon>
        <taxon>Alphaproteobacteria</taxon>
        <taxon>Rhodobacterales</taxon>
        <taxon>Roseobacteraceae</taxon>
        <taxon>Jannaschia</taxon>
    </lineage>
</organism>
<gene>
    <name evidence="2" type="ORF">SAMN04488095_1767</name>
</gene>
<proteinExistence type="predicted"/>
<dbReference type="InterPro" id="IPR025375">
    <property type="entry name" value="DUF4365"/>
</dbReference>